<feature type="region of interest" description="Disordered" evidence="1">
    <location>
        <begin position="1215"/>
        <end position="1254"/>
    </location>
</feature>
<dbReference type="EnsemblMetazoa" id="XM_022802386">
    <property type="protein sequence ID" value="XP_022658121"/>
    <property type="gene ID" value="LOC111249064"/>
</dbReference>
<feature type="compositionally biased region" description="Polar residues" evidence="1">
    <location>
        <begin position="1218"/>
        <end position="1230"/>
    </location>
</feature>
<dbReference type="AlphaFoldDB" id="A0A7M7JXU9"/>
<sequence>MMKARATSAMLVTAIAVDALVTIALFVSAVGVNGALDTSMTGPRRIERENRLKSDSRQGRTLNSGELSGIMDWEYGGWRPLQTPKGFYRRIARNLFRDDEGKGPNELDNAGDLEVASSNKVSSFHFLGLEDFLRSEPGCWDCGFQPLIFLHGRGPRKIRSTSLHAGFENPQTLDTHREVNIDIRDSVKKKLRKKKIGASLRRSKRSLSSTGNAIPTETAVSNYMTGKLIESEPSKEQEYIKSEALDEAKGDRITPSDEEPHYLSAKSIFSLAKGIAEALTIRERQEQTKALRTTTEASSATEVTSGAKLENQKAHFFSPKTIFDSGKDLTEALAKELLGPNKPENASTIGRKKTKSDKEDNFLNSKIAIKEAKDIHQALATERSQGQASNNTEIDPDEPHFLSPKSILSLKEQITKILVTNFPGKDTLAEKVGSQANSQIPSATDGSSSAKVEATIEQPVEIKAMIPHDAHFPSPRLSYGILKGFGELAVKAARWEAKSSSSNEPKSRVRRQIWNPFRRRPSPAKPSIGGPFGFVNQNVPYEAQGSINSFSFAQNLPQSSTFQNNDFQGIQSFVPTPPITNFEKVSGPLDSQYPGTPSIGQHVIPGGAEFSSGNNQFAQEPVVSGPPPTRPVKRPEQVQPVAPSSSIGSGLPPPHVIDSLLTELKTTGRIPPNLSPETALLLADILSGRKQHISDDNNRVPHFNSSPMAPAIDVPHGPFVPEVPPPQTQVKPPTYHRDPMPAPNFHQSAQASPPVTFGALPSPPKRHQGTVRDKVVPSTTSGEVLYHQDRAPVTEHVTPIASASHGHGGVHLNAEGFQRPHSVTRLRTRKRNKPLPTSVTSTASKLSLAEQAAEQAVEKDHSSIFPQEHVHIHHHHKRKRKRPTVAPAAKIPIPAPEIHLSEKTKVLSTQEMVTPSETSVHNHPPHSSVHDGSHFAAQHSKPDAKVHLSDTKSHDHSPSAPSLEAELSSASKNHPITVDPLQNIANDGGGLITDKHGLANVAGSEYYDDLSHKTTTTTTFTPTVVDSHINANEGSAWPVDDPYLSPPSSTEPPAHTVGPADILIQDAKPGIPLLASDLNSLRLKTNHNNQQSDRGNVAGSVGSSSNKVDSMPAPVFRPEAHVPTHNAEDEAKKQATQDEDEISAGAGAIHFQPIQTKEGDSKTTGNAQLYHAYYAPAHHDPPPGYIRMTVDEFNKLFKNAEIQFIGSEQELQKKLGTKPTNKLNFDINNTSTSDLKKKEKKDSGKDEKEKSQDE</sequence>
<organism evidence="2 3">
    <name type="scientific">Varroa destructor</name>
    <name type="common">Honeybee mite</name>
    <dbReference type="NCBI Taxonomy" id="109461"/>
    <lineage>
        <taxon>Eukaryota</taxon>
        <taxon>Metazoa</taxon>
        <taxon>Ecdysozoa</taxon>
        <taxon>Arthropoda</taxon>
        <taxon>Chelicerata</taxon>
        <taxon>Arachnida</taxon>
        <taxon>Acari</taxon>
        <taxon>Parasitiformes</taxon>
        <taxon>Mesostigmata</taxon>
        <taxon>Gamasina</taxon>
        <taxon>Dermanyssoidea</taxon>
        <taxon>Varroidae</taxon>
        <taxon>Varroa</taxon>
    </lineage>
</organism>
<evidence type="ECO:0000313" key="3">
    <source>
        <dbReference type="Proteomes" id="UP000594260"/>
    </source>
</evidence>
<name>A0A7M7JXU9_VARDE</name>
<feature type="region of interest" description="Disordered" evidence="1">
    <location>
        <begin position="1086"/>
        <end position="1140"/>
    </location>
</feature>
<feature type="compositionally biased region" description="Basic and acidic residues" evidence="1">
    <location>
        <begin position="940"/>
        <end position="957"/>
    </location>
</feature>
<reference evidence="2" key="1">
    <citation type="submission" date="2021-01" db="UniProtKB">
        <authorList>
            <consortium name="EnsemblMetazoa"/>
        </authorList>
    </citation>
    <scope>IDENTIFICATION</scope>
</reference>
<feature type="compositionally biased region" description="Basic and acidic residues" evidence="1">
    <location>
        <begin position="44"/>
        <end position="58"/>
    </location>
</feature>
<feature type="region of interest" description="Disordered" evidence="1">
    <location>
        <begin position="907"/>
        <end position="969"/>
    </location>
</feature>
<feature type="compositionally biased region" description="Basic and acidic residues" evidence="1">
    <location>
        <begin position="1234"/>
        <end position="1254"/>
    </location>
</feature>
<dbReference type="InParanoid" id="A0A7M7JXU9"/>
<dbReference type="GeneID" id="111249064"/>
<dbReference type="Proteomes" id="UP000594260">
    <property type="component" value="Unplaced"/>
</dbReference>
<feature type="region of interest" description="Disordered" evidence="1">
    <location>
        <begin position="38"/>
        <end position="61"/>
    </location>
</feature>
<dbReference type="RefSeq" id="XP_022658121.1">
    <property type="nucleotide sequence ID" value="XM_022802386.1"/>
</dbReference>
<keyword evidence="3" id="KW-1185">Reference proteome</keyword>
<evidence type="ECO:0000256" key="1">
    <source>
        <dbReference type="SAM" id="MobiDB-lite"/>
    </source>
</evidence>
<accession>A0A7M7JXU9</accession>
<proteinExistence type="predicted"/>
<evidence type="ECO:0000313" key="2">
    <source>
        <dbReference type="EnsemblMetazoa" id="XP_022658121"/>
    </source>
</evidence>
<protein>
    <submittedName>
        <fullName evidence="2">Uncharacterized protein</fullName>
    </submittedName>
</protein>
<dbReference type="KEGG" id="vde:111249064"/>
<feature type="compositionally biased region" description="Basic and acidic residues" evidence="1">
    <location>
        <begin position="1118"/>
        <end position="1136"/>
    </location>
</feature>
<feature type="compositionally biased region" description="Polar residues" evidence="1">
    <location>
        <begin position="907"/>
        <end position="918"/>
    </location>
</feature>
<feature type="compositionally biased region" description="Low complexity" evidence="1">
    <location>
        <begin position="958"/>
        <end position="969"/>
    </location>
</feature>
<feature type="region of interest" description="Disordered" evidence="1">
    <location>
        <begin position="604"/>
        <end position="653"/>
    </location>
</feature>
<feature type="compositionally biased region" description="Low complexity" evidence="1">
    <location>
        <begin position="1095"/>
        <end position="1106"/>
    </location>
</feature>
<dbReference type="OrthoDB" id="6502669at2759"/>
<dbReference type="EnsemblMetazoa" id="XM_022802385">
    <property type="protein sequence ID" value="XP_022658120"/>
    <property type="gene ID" value="LOC111249064"/>
</dbReference>
<dbReference type="RefSeq" id="XP_022658120.1">
    <property type="nucleotide sequence ID" value="XM_022802385.1"/>
</dbReference>